<dbReference type="InParanoid" id="T1HC96"/>
<proteinExistence type="predicted"/>
<dbReference type="EMBL" id="ACPB03002684">
    <property type="status" value="NOT_ANNOTATED_CDS"/>
    <property type="molecule type" value="Genomic_DNA"/>
</dbReference>
<protein>
    <submittedName>
        <fullName evidence="3">Uncharacterized protein</fullName>
    </submittedName>
</protein>
<feature type="region of interest" description="Disordered" evidence="2">
    <location>
        <begin position="1"/>
        <end position="30"/>
    </location>
</feature>
<reference evidence="3" key="1">
    <citation type="submission" date="2015-05" db="UniProtKB">
        <authorList>
            <consortium name="EnsemblMetazoa"/>
        </authorList>
    </citation>
    <scope>IDENTIFICATION</scope>
</reference>
<evidence type="ECO:0000256" key="2">
    <source>
        <dbReference type="SAM" id="MobiDB-lite"/>
    </source>
</evidence>
<dbReference type="EnsemblMetazoa" id="RPRC001660-RA">
    <property type="protein sequence ID" value="RPRC001660-PA"/>
    <property type="gene ID" value="RPRC001660"/>
</dbReference>
<sequence>MLLPSRSDSPPGTPSRKRKDSANTARKTASGMVEYNGTLVDIGKLMDQLSRSEHTRVETEKSLAKLRTDYNKLKESSARSERYIKDLTADIKDYKERLYNSNSELCTVEEVWRGPKYSAVFVEIKFGIGKKKWLIDINFFNLVLKIIAECEEIVLYLRDLTV</sequence>
<keyword evidence="4" id="KW-1185">Reference proteome</keyword>
<dbReference type="VEuPathDB" id="VectorBase:RPRC001660"/>
<feature type="coiled-coil region" evidence="1">
    <location>
        <begin position="56"/>
        <end position="104"/>
    </location>
</feature>
<name>T1HC96_RHOPR</name>
<evidence type="ECO:0000256" key="1">
    <source>
        <dbReference type="SAM" id="Coils"/>
    </source>
</evidence>
<dbReference type="HOGENOM" id="CLU_1637515_0_0_1"/>
<feature type="compositionally biased region" description="Polar residues" evidence="2">
    <location>
        <begin position="1"/>
        <end position="10"/>
    </location>
</feature>
<dbReference type="Proteomes" id="UP000015103">
    <property type="component" value="Unassembled WGS sequence"/>
</dbReference>
<accession>T1HC96</accession>
<organism evidence="3 4">
    <name type="scientific">Rhodnius prolixus</name>
    <name type="common">Triatomid bug</name>
    <dbReference type="NCBI Taxonomy" id="13249"/>
    <lineage>
        <taxon>Eukaryota</taxon>
        <taxon>Metazoa</taxon>
        <taxon>Ecdysozoa</taxon>
        <taxon>Arthropoda</taxon>
        <taxon>Hexapoda</taxon>
        <taxon>Insecta</taxon>
        <taxon>Pterygota</taxon>
        <taxon>Neoptera</taxon>
        <taxon>Paraneoptera</taxon>
        <taxon>Hemiptera</taxon>
        <taxon>Heteroptera</taxon>
        <taxon>Panheteroptera</taxon>
        <taxon>Cimicomorpha</taxon>
        <taxon>Reduviidae</taxon>
        <taxon>Triatominae</taxon>
        <taxon>Rhodnius</taxon>
    </lineage>
</organism>
<evidence type="ECO:0000313" key="4">
    <source>
        <dbReference type="Proteomes" id="UP000015103"/>
    </source>
</evidence>
<evidence type="ECO:0000313" key="3">
    <source>
        <dbReference type="EnsemblMetazoa" id="RPRC001660-PA"/>
    </source>
</evidence>
<dbReference type="AlphaFoldDB" id="T1HC96"/>
<keyword evidence="1" id="KW-0175">Coiled coil</keyword>
<dbReference type="STRING" id="13249.T1HC96"/>